<evidence type="ECO:0000256" key="7">
    <source>
        <dbReference type="ARBA" id="ARBA00023242"/>
    </source>
</evidence>
<feature type="compositionally biased region" description="Basic and acidic residues" evidence="9">
    <location>
        <begin position="521"/>
        <end position="532"/>
    </location>
</feature>
<dbReference type="PROSITE" id="PS50014">
    <property type="entry name" value="BROMODOMAIN_2"/>
    <property type="match status" value="2"/>
</dbReference>
<dbReference type="CDD" id="cd04369">
    <property type="entry name" value="Bromodomain"/>
    <property type="match status" value="1"/>
</dbReference>
<feature type="compositionally biased region" description="Basic and acidic residues" evidence="9">
    <location>
        <begin position="16"/>
        <end position="31"/>
    </location>
</feature>
<feature type="domain" description="Bromo" evidence="10">
    <location>
        <begin position="63"/>
        <end position="133"/>
    </location>
</feature>
<keyword evidence="2" id="KW-0677">Repeat</keyword>
<dbReference type="SMART" id="SM00439">
    <property type="entry name" value="BAH"/>
    <property type="match status" value="1"/>
</dbReference>
<dbReference type="PANTHER" id="PTHR16062">
    <property type="entry name" value="SWI/SNF-RELATED"/>
    <property type="match status" value="1"/>
</dbReference>
<keyword evidence="3" id="KW-0156">Chromatin regulator</keyword>
<dbReference type="GO" id="GO:0006338">
    <property type="term" value="P:chromatin remodeling"/>
    <property type="evidence" value="ECO:0007669"/>
    <property type="project" value="InterPro"/>
</dbReference>
<dbReference type="Pfam" id="PF00439">
    <property type="entry name" value="Bromodomain"/>
    <property type="match status" value="2"/>
</dbReference>
<dbReference type="Pfam" id="PF01426">
    <property type="entry name" value="BAH"/>
    <property type="match status" value="1"/>
</dbReference>
<dbReference type="GO" id="GO:0006368">
    <property type="term" value="P:transcription elongation by RNA polymerase II"/>
    <property type="evidence" value="ECO:0007669"/>
    <property type="project" value="TreeGrafter"/>
</dbReference>
<dbReference type="AlphaFoldDB" id="A0A3A3ABA2"/>
<feature type="compositionally biased region" description="Pro residues" evidence="9">
    <location>
        <begin position="558"/>
        <end position="578"/>
    </location>
</feature>
<evidence type="ECO:0000259" key="11">
    <source>
        <dbReference type="PROSITE" id="PS51038"/>
    </source>
</evidence>
<name>A0A3A3ABA2_9EURO</name>
<evidence type="ECO:0000256" key="6">
    <source>
        <dbReference type="ARBA" id="ARBA00023163"/>
    </source>
</evidence>
<evidence type="ECO:0000313" key="12">
    <source>
        <dbReference type="EMBL" id="RJE26661.1"/>
    </source>
</evidence>
<feature type="compositionally biased region" description="Acidic residues" evidence="9">
    <location>
        <begin position="168"/>
        <end position="197"/>
    </location>
</feature>
<dbReference type="FunFam" id="1.20.920.10:FF:000048">
    <property type="entry name" value="RSC complex subunit (RSC1), putative"/>
    <property type="match status" value="1"/>
</dbReference>
<evidence type="ECO:0000256" key="5">
    <source>
        <dbReference type="ARBA" id="ARBA00023117"/>
    </source>
</evidence>
<dbReference type="PROSITE" id="PS00633">
    <property type="entry name" value="BROMODOMAIN_1"/>
    <property type="match status" value="1"/>
</dbReference>
<dbReference type="Proteomes" id="UP000266188">
    <property type="component" value="Unassembled WGS sequence"/>
</dbReference>
<feature type="domain" description="Bromo" evidence="10">
    <location>
        <begin position="268"/>
        <end position="330"/>
    </location>
</feature>
<evidence type="ECO:0000256" key="8">
    <source>
        <dbReference type="PROSITE-ProRule" id="PRU00035"/>
    </source>
</evidence>
<protein>
    <submittedName>
        <fullName evidence="12">Complex subunit RSC1</fullName>
    </submittedName>
</protein>
<dbReference type="FunFam" id="1.20.920.10:FF:000069">
    <property type="entry name" value="RSC complex subunit (RSC1), putative"/>
    <property type="match status" value="1"/>
</dbReference>
<organism evidence="12 13">
    <name type="scientific">Aspergillus sclerotialis</name>
    <dbReference type="NCBI Taxonomy" id="2070753"/>
    <lineage>
        <taxon>Eukaryota</taxon>
        <taxon>Fungi</taxon>
        <taxon>Dikarya</taxon>
        <taxon>Ascomycota</taxon>
        <taxon>Pezizomycotina</taxon>
        <taxon>Eurotiomycetes</taxon>
        <taxon>Eurotiomycetidae</taxon>
        <taxon>Eurotiales</taxon>
        <taxon>Aspergillaceae</taxon>
        <taxon>Aspergillus</taxon>
        <taxon>Aspergillus subgen. Polypaecilum</taxon>
    </lineage>
</organism>
<feature type="region of interest" description="Disordered" evidence="9">
    <location>
        <begin position="162"/>
        <end position="243"/>
    </location>
</feature>
<evidence type="ECO:0000259" key="10">
    <source>
        <dbReference type="PROSITE" id="PS50014"/>
    </source>
</evidence>
<dbReference type="PANTHER" id="PTHR16062:SF21">
    <property type="entry name" value="CHROMATIN STRUCTURE-REMODELING COMPLEX SUBUNIT RSC1-RELATED"/>
    <property type="match status" value="1"/>
</dbReference>
<dbReference type="InterPro" id="IPR001025">
    <property type="entry name" value="BAH_dom"/>
</dbReference>
<dbReference type="OrthoDB" id="1742084at2759"/>
<dbReference type="SUPFAM" id="SSF47370">
    <property type="entry name" value="Bromodomain"/>
    <property type="match status" value="2"/>
</dbReference>
<dbReference type="EMBL" id="MVGC01000017">
    <property type="protein sequence ID" value="RJE26661.1"/>
    <property type="molecule type" value="Genomic_DNA"/>
</dbReference>
<evidence type="ECO:0000256" key="1">
    <source>
        <dbReference type="ARBA" id="ARBA00004123"/>
    </source>
</evidence>
<evidence type="ECO:0000256" key="2">
    <source>
        <dbReference type="ARBA" id="ARBA00022737"/>
    </source>
</evidence>
<reference evidence="13" key="1">
    <citation type="submission" date="2017-02" db="EMBL/GenBank/DDBJ databases">
        <authorList>
            <person name="Tafer H."/>
            <person name="Lopandic K."/>
        </authorList>
    </citation>
    <scope>NUCLEOTIDE SEQUENCE [LARGE SCALE GENOMIC DNA]</scope>
    <source>
        <strain evidence="13">CBS 366.77</strain>
    </source>
</reference>
<dbReference type="SMART" id="SM00297">
    <property type="entry name" value="BROMO"/>
    <property type="match status" value="2"/>
</dbReference>
<dbReference type="PROSITE" id="PS51038">
    <property type="entry name" value="BAH"/>
    <property type="match status" value="1"/>
</dbReference>
<dbReference type="InterPro" id="IPR037382">
    <property type="entry name" value="Rsc/polybromo"/>
</dbReference>
<keyword evidence="5 8" id="KW-0103">Bromodomain</keyword>
<keyword evidence="4" id="KW-0805">Transcription regulation</keyword>
<dbReference type="GO" id="GO:0003682">
    <property type="term" value="F:chromatin binding"/>
    <property type="evidence" value="ECO:0007669"/>
    <property type="project" value="InterPro"/>
</dbReference>
<evidence type="ECO:0000256" key="3">
    <source>
        <dbReference type="ARBA" id="ARBA00022853"/>
    </source>
</evidence>
<evidence type="ECO:0000313" key="13">
    <source>
        <dbReference type="Proteomes" id="UP000266188"/>
    </source>
</evidence>
<dbReference type="FunFam" id="2.30.30.490:FF:000015">
    <property type="entry name" value="Chromatin structure-remodeling complex subunit RSC1"/>
    <property type="match status" value="1"/>
</dbReference>
<keyword evidence="6" id="KW-0804">Transcription</keyword>
<dbReference type="CDD" id="cd04717">
    <property type="entry name" value="BAH_polybromo"/>
    <property type="match status" value="1"/>
</dbReference>
<dbReference type="GO" id="GO:0016586">
    <property type="term" value="C:RSC-type complex"/>
    <property type="evidence" value="ECO:0007669"/>
    <property type="project" value="InterPro"/>
</dbReference>
<sequence length="885" mass="100128">MENASDQSQVQAVAEEQVKIEGTDGKDQGNDKDEDSASSGVSDIQWRSMMDVVMAIYEFREEDGHDPSRLFHRSVNKRNVPDYYEIIKEPMALSILKQKINKREYKEFSEFVRDCALIPHNAQTYNRPKSQAYEDALVIKDVFIAEFDKLVKQDIISPEVAELPDLGEIPEADPLPEEVEEEDEEDDEEEDEEDTDDDGRRKKKRGPRPGTKRDTGKDDGRKSNDPELRKKRGRPPRVDTPMEARIKAVLKGIRKLKGPGTQLKVRHFERLPDKATYPDYYIEIKEPIAIDILKRNSKRKKYNSVEHFMRDIDLMFNNAKAYNQPDSQIYKDAVDLQAEARRLAELEKKKPDSEYLMDDGRLPLPDGILHKGELWKVGDWVHIQNPNDVTKPIVAQIYRTWQDPEGDKWVNACWYYRPEQTVHHFEKHFYPNEVVKTGQYRDHRIDEVVDRCFPWTSRGLPPDKEVYVCEARYNEEKYKLNKIKTWASCLPDEVREKDYEMDLFDGTRKIKKIPSPIKHLLKSDAKETDDLPKPTWGAENAPPIVGAVHCRPRDENESPPPEPTPSPPPASIPHPTLPPVARQPSIKPMTRPSLGSPASSNLAAAATPVPAHSPVAAAPIQNSPVPAPPATYQQSHVASPQLYSSAFQRRASNFAPQTPASYQGPPGSHSYAAIQSPYAPYQANRMHVPTTAGLVNPNAPRPIEVFHLSDAANTAIPADIREQFHTDDRGRVLFFSSVPLDVASSTQQKLGHSLKYLATKEEHRKRVEDRKRKLAHENEERVKRAKCARAGEGSILASQVESLTNRAVQATTDQIVTGTNALYEVLYGDRAESAKLSDIKARERAIVASQAIQAQTTHIQAESTRATFVNLRGNAIYIDDIDPTS</sequence>
<gene>
    <name evidence="12" type="ORF">PHISCL_00985</name>
</gene>
<evidence type="ECO:0000256" key="4">
    <source>
        <dbReference type="ARBA" id="ARBA00023015"/>
    </source>
</evidence>
<feature type="compositionally biased region" description="Basic and acidic residues" evidence="9">
    <location>
        <begin position="211"/>
        <end position="228"/>
    </location>
</feature>
<dbReference type="InterPro" id="IPR043151">
    <property type="entry name" value="BAH_sf"/>
</dbReference>
<feature type="region of interest" description="Disordered" evidence="9">
    <location>
        <begin position="521"/>
        <end position="637"/>
    </location>
</feature>
<keyword evidence="13" id="KW-1185">Reference proteome</keyword>
<feature type="domain" description="BAH" evidence="11">
    <location>
        <begin position="373"/>
        <end position="489"/>
    </location>
</feature>
<feature type="region of interest" description="Disordered" evidence="9">
    <location>
        <begin position="1"/>
        <end position="43"/>
    </location>
</feature>
<proteinExistence type="predicted"/>
<evidence type="ECO:0000256" key="9">
    <source>
        <dbReference type="SAM" id="MobiDB-lite"/>
    </source>
</evidence>
<dbReference type="InterPro" id="IPR036427">
    <property type="entry name" value="Bromodomain-like_sf"/>
</dbReference>
<keyword evidence="7" id="KW-0539">Nucleus</keyword>
<feature type="compositionally biased region" description="Low complexity" evidence="9">
    <location>
        <begin position="603"/>
        <end position="619"/>
    </location>
</feature>
<dbReference type="STRING" id="2070753.A0A3A3ABA2"/>
<dbReference type="CDD" id="cd05522">
    <property type="entry name" value="Bromo_Rsc1_2_II"/>
    <property type="match status" value="1"/>
</dbReference>
<dbReference type="InterPro" id="IPR048047">
    <property type="entry name" value="RSC1/2_bromodom"/>
</dbReference>
<dbReference type="InterPro" id="IPR018359">
    <property type="entry name" value="Bromodomain_CS"/>
</dbReference>
<dbReference type="InterPro" id="IPR001487">
    <property type="entry name" value="Bromodomain"/>
</dbReference>
<accession>A0A3A3ABA2</accession>
<comment type="caution">
    <text evidence="12">The sequence shown here is derived from an EMBL/GenBank/DDBJ whole genome shotgun (WGS) entry which is preliminary data.</text>
</comment>
<dbReference type="PRINTS" id="PR00503">
    <property type="entry name" value="BROMODOMAIN"/>
</dbReference>
<dbReference type="Gene3D" id="1.20.920.10">
    <property type="entry name" value="Bromodomain-like"/>
    <property type="match status" value="2"/>
</dbReference>
<dbReference type="Gene3D" id="2.30.30.490">
    <property type="match status" value="1"/>
</dbReference>
<comment type="subcellular location">
    <subcellularLocation>
        <location evidence="1">Nucleus</location>
    </subcellularLocation>
</comment>